<keyword evidence="2" id="KW-0472">Membrane</keyword>
<dbReference type="InterPro" id="IPR018723">
    <property type="entry name" value="DUF2254_membrane"/>
</dbReference>
<dbReference type="RefSeq" id="WP_115130960.1">
    <property type="nucleotide sequence ID" value="NZ_CP022601.1"/>
</dbReference>
<accession>A0A345VMS7</accession>
<sequence>MFHQVKLVIFNNKNFLRILQYSLLSVLLLILTWMFDYSFPHFKDNLPQVFLLSKEVSTSFLSNLSGVFLTVTTFTFTTILTILNHYGSSFTPRILQDFIDKPNVLSLFGIFIGGFFYTVIALFFLSNLSDQTMVISGTIAVFYAVASMIAFMLFVRRVFKDIKVGNVIDTIYDNAVILVDKEADARKHSERYNRDDIVDGIQIYGQSTGYLYEINHELLKHTLKDFKCELVITKKIGEYIPKGMYIATLNLMDEIEMFEEEENELLKSISEAFVINISKNDQQDYHLEITHLIEIAIRALSPGINDPYTAMTCIDKLSLLLGRLFSSRNHFLVSNFGTNTKVIYQTYSVEEEMYHTFNQILYYSKGEPTMAQSILENIYLIYMISDESAQPQVMNFFYYAYEFCEDALESALDKKKVRGIKDDFEQNRDRQSDKKAMREKED</sequence>
<feature type="transmembrane region" description="Helical" evidence="2">
    <location>
        <begin position="21"/>
        <end position="40"/>
    </location>
</feature>
<evidence type="ECO:0000256" key="2">
    <source>
        <dbReference type="SAM" id="Phobius"/>
    </source>
</evidence>
<feature type="region of interest" description="Disordered" evidence="1">
    <location>
        <begin position="423"/>
        <end position="442"/>
    </location>
</feature>
<gene>
    <name evidence="3" type="ORF">Sp14A_21450</name>
</gene>
<reference evidence="3 4" key="1">
    <citation type="submission" date="2017-07" db="EMBL/GenBank/DDBJ databases">
        <title>Streptococcus pluranimalium as cause of bovine abortion.</title>
        <authorList>
            <person name="Rodriguez Campos S."/>
            <person name="Gobeli Brawand S."/>
            <person name="Brodard I."/>
            <person name="Rychener L."/>
            <person name="Perreten V."/>
        </authorList>
    </citation>
    <scope>NUCLEOTIDE SEQUENCE [LARGE SCALE GENOMIC DNA]</scope>
    <source>
        <strain evidence="3 4">14A0014</strain>
    </source>
</reference>
<evidence type="ECO:0008006" key="5">
    <source>
        <dbReference type="Google" id="ProtNLM"/>
    </source>
</evidence>
<keyword evidence="2" id="KW-0812">Transmembrane</keyword>
<protein>
    <recommendedName>
        <fullName evidence="5">DUF2254 domain-containing protein</fullName>
    </recommendedName>
</protein>
<evidence type="ECO:0000313" key="3">
    <source>
        <dbReference type="EMBL" id="AXJ14029.1"/>
    </source>
</evidence>
<keyword evidence="2" id="KW-1133">Transmembrane helix</keyword>
<dbReference type="Pfam" id="PF10011">
    <property type="entry name" value="DUF2254"/>
    <property type="match status" value="1"/>
</dbReference>
<organism evidence="3 4">
    <name type="scientific">Streptococcus pluranimalium</name>
    <dbReference type="NCBI Taxonomy" id="82348"/>
    <lineage>
        <taxon>Bacteria</taxon>
        <taxon>Bacillati</taxon>
        <taxon>Bacillota</taxon>
        <taxon>Bacilli</taxon>
        <taxon>Lactobacillales</taxon>
        <taxon>Streptococcaceae</taxon>
        <taxon>Streptococcus</taxon>
    </lineage>
</organism>
<evidence type="ECO:0000313" key="4">
    <source>
        <dbReference type="Proteomes" id="UP000255411"/>
    </source>
</evidence>
<dbReference type="Proteomes" id="UP000255411">
    <property type="component" value="Chromosome"/>
</dbReference>
<proteinExistence type="predicted"/>
<feature type="transmembrane region" description="Helical" evidence="2">
    <location>
        <begin position="104"/>
        <end position="126"/>
    </location>
</feature>
<evidence type="ECO:0000256" key="1">
    <source>
        <dbReference type="SAM" id="MobiDB-lite"/>
    </source>
</evidence>
<feature type="transmembrane region" description="Helical" evidence="2">
    <location>
        <begin position="60"/>
        <end position="83"/>
    </location>
</feature>
<name>A0A345VMS7_9STRE</name>
<dbReference type="EMBL" id="CP022601">
    <property type="protein sequence ID" value="AXJ14029.1"/>
    <property type="molecule type" value="Genomic_DNA"/>
</dbReference>
<feature type="transmembrane region" description="Helical" evidence="2">
    <location>
        <begin position="132"/>
        <end position="155"/>
    </location>
</feature>
<dbReference type="AlphaFoldDB" id="A0A345VMS7"/>